<sequence>MQNLFITDSLEGRHEEQQGGVTADMHSPRLAYSEDIIVNLISDIYRVYLQLNYISDWEVTWPPTPDGHAINQALFEELHLDPVVISLMKRIPYFRFSRIADDVEFIHPYSRAFVYLEDDEIRGGRDPDRFSYSETPRPDFLLPREIALTCSVDEGVHVILDTKENSIRVWTFDDPPPGDDMDDYRKYTPVHAPSYLAAFLQQLRSLEIIPSPSRCTRILYNKYYEDVYPGMKKVLQEQYGWPNDFQEAEWKAASKVTWKRIKLEDPDYDTDNADELEPEVLRNNKDGYSFQF</sequence>
<evidence type="ECO:0000313" key="1">
    <source>
        <dbReference type="EMBL" id="OJI85969.1"/>
    </source>
</evidence>
<organism evidence="1 2">
    <name type="scientific">Aspergillus tubingensis (strain CBS 134.48)</name>
    <dbReference type="NCBI Taxonomy" id="767770"/>
    <lineage>
        <taxon>Eukaryota</taxon>
        <taxon>Fungi</taxon>
        <taxon>Dikarya</taxon>
        <taxon>Ascomycota</taxon>
        <taxon>Pezizomycotina</taxon>
        <taxon>Eurotiomycetes</taxon>
        <taxon>Eurotiomycetidae</taxon>
        <taxon>Eurotiales</taxon>
        <taxon>Aspergillaceae</taxon>
        <taxon>Aspergillus</taxon>
        <taxon>Aspergillus subgen. Circumdati</taxon>
    </lineage>
</organism>
<dbReference type="OrthoDB" id="5343383at2759"/>
<protein>
    <submittedName>
        <fullName evidence="1">Uncharacterized protein</fullName>
    </submittedName>
</protein>
<keyword evidence="2" id="KW-1185">Reference proteome</keyword>
<evidence type="ECO:0000313" key="2">
    <source>
        <dbReference type="Proteomes" id="UP000184304"/>
    </source>
</evidence>
<accession>A0A1L9N9R8</accession>
<gene>
    <name evidence="1" type="ORF">ASPTUDRAFT_198588</name>
</gene>
<dbReference type="EMBL" id="KV878187">
    <property type="protein sequence ID" value="OJI85969.1"/>
    <property type="molecule type" value="Genomic_DNA"/>
</dbReference>
<dbReference type="AlphaFoldDB" id="A0A1L9N9R8"/>
<dbReference type="OMA" id="WARDSEQ"/>
<dbReference type="Proteomes" id="UP000184304">
    <property type="component" value="Unassembled WGS sequence"/>
</dbReference>
<proteinExistence type="predicted"/>
<dbReference type="VEuPathDB" id="FungiDB:ASPTUDRAFT_198588"/>
<reference evidence="2" key="1">
    <citation type="journal article" date="2017" name="Genome Biol.">
        <title>Comparative genomics reveals high biological diversity and specific adaptations in the industrially and medically important fungal genus Aspergillus.</title>
        <authorList>
            <person name="de Vries R.P."/>
            <person name="Riley R."/>
            <person name="Wiebenga A."/>
            <person name="Aguilar-Osorio G."/>
            <person name="Amillis S."/>
            <person name="Uchima C.A."/>
            <person name="Anderluh G."/>
            <person name="Asadollahi M."/>
            <person name="Askin M."/>
            <person name="Barry K."/>
            <person name="Battaglia E."/>
            <person name="Bayram O."/>
            <person name="Benocci T."/>
            <person name="Braus-Stromeyer S.A."/>
            <person name="Caldana C."/>
            <person name="Canovas D."/>
            <person name="Cerqueira G.C."/>
            <person name="Chen F."/>
            <person name="Chen W."/>
            <person name="Choi C."/>
            <person name="Clum A."/>
            <person name="Dos Santos R.A."/>
            <person name="Damasio A.R."/>
            <person name="Diallinas G."/>
            <person name="Emri T."/>
            <person name="Fekete E."/>
            <person name="Flipphi M."/>
            <person name="Freyberg S."/>
            <person name="Gallo A."/>
            <person name="Gournas C."/>
            <person name="Habgood R."/>
            <person name="Hainaut M."/>
            <person name="Harispe M.L."/>
            <person name="Henrissat B."/>
            <person name="Hilden K.S."/>
            <person name="Hope R."/>
            <person name="Hossain A."/>
            <person name="Karabika E."/>
            <person name="Karaffa L."/>
            <person name="Karanyi Z."/>
            <person name="Krasevec N."/>
            <person name="Kuo A."/>
            <person name="Kusch H."/>
            <person name="LaButti K."/>
            <person name="Lagendijk E.L."/>
            <person name="Lapidus A."/>
            <person name="Levasseur A."/>
            <person name="Lindquist E."/>
            <person name="Lipzen A."/>
            <person name="Logrieco A.F."/>
            <person name="MacCabe A."/>
            <person name="Maekelae M.R."/>
            <person name="Malavazi I."/>
            <person name="Melin P."/>
            <person name="Meyer V."/>
            <person name="Mielnichuk N."/>
            <person name="Miskei M."/>
            <person name="Molnar A.P."/>
            <person name="Mule G."/>
            <person name="Ngan C.Y."/>
            <person name="Orejas M."/>
            <person name="Orosz E."/>
            <person name="Ouedraogo J.P."/>
            <person name="Overkamp K.M."/>
            <person name="Park H.-S."/>
            <person name="Perrone G."/>
            <person name="Piumi F."/>
            <person name="Punt P.J."/>
            <person name="Ram A.F."/>
            <person name="Ramon A."/>
            <person name="Rauscher S."/>
            <person name="Record E."/>
            <person name="Riano-Pachon D.M."/>
            <person name="Robert V."/>
            <person name="Roehrig J."/>
            <person name="Ruller R."/>
            <person name="Salamov A."/>
            <person name="Salih N.S."/>
            <person name="Samson R.A."/>
            <person name="Sandor E."/>
            <person name="Sanguinetti M."/>
            <person name="Schuetze T."/>
            <person name="Sepcic K."/>
            <person name="Shelest E."/>
            <person name="Sherlock G."/>
            <person name="Sophianopoulou V."/>
            <person name="Squina F.M."/>
            <person name="Sun H."/>
            <person name="Susca A."/>
            <person name="Todd R.B."/>
            <person name="Tsang A."/>
            <person name="Unkles S.E."/>
            <person name="van de Wiele N."/>
            <person name="van Rossen-Uffink D."/>
            <person name="Oliveira J.V."/>
            <person name="Vesth T.C."/>
            <person name="Visser J."/>
            <person name="Yu J.-H."/>
            <person name="Zhou M."/>
            <person name="Andersen M.R."/>
            <person name="Archer D.B."/>
            <person name="Baker S.E."/>
            <person name="Benoit I."/>
            <person name="Brakhage A.A."/>
            <person name="Braus G.H."/>
            <person name="Fischer R."/>
            <person name="Frisvad J.C."/>
            <person name="Goldman G.H."/>
            <person name="Houbraken J."/>
            <person name="Oakley B."/>
            <person name="Pocsi I."/>
            <person name="Scazzocchio C."/>
            <person name="Seiboth B."/>
            <person name="vanKuyk P.A."/>
            <person name="Wortman J."/>
            <person name="Dyer P.S."/>
            <person name="Grigoriev I.V."/>
        </authorList>
    </citation>
    <scope>NUCLEOTIDE SEQUENCE [LARGE SCALE GENOMIC DNA]</scope>
    <source>
        <strain evidence="2">CBS 134.48</strain>
    </source>
</reference>
<name>A0A1L9N9R8_ASPTC</name>